<keyword evidence="5" id="KW-1185">Reference proteome</keyword>
<keyword evidence="3" id="KW-0057">Aromatic amino acid biosynthesis</keyword>
<sequence length="331" mass="36298">MTGRPPLVLAAEVRRLSEQMAAAARGEAFVLQTGDRVAESAGDVETSVVAGVRTLLQAALVLTYGTQVPVVKICRLPARHDEALDAHSVTALNMVRALTRAAGVADVRQVHRWNQEFVRTTEVGARYAALARRIDRVMRFMAAWPVDDTPLRTTRIFAGHEVLPRDHERPPPCSEEAAGPVSWDLSAHFLWLGERSREREGPHIAFVESVANPVGLEIGPGTLPEEAVECVRRMDPHFSPGRVTLMTAMGSDRVRDVLPPIVEKVTASGHQVVWQCDPVRENSLSQVFDEVHGFFEVHRNLGTYPGGIRLDCADGNAAMELAFLIAESLRG</sequence>
<comment type="pathway">
    <text evidence="3">Metabolic intermediate biosynthesis; chorismate biosynthesis; chorismate from D-erythrose 4-phosphate and phosphoenolpyruvate: step 1/7.</text>
</comment>
<evidence type="ECO:0000256" key="1">
    <source>
        <dbReference type="ARBA" id="ARBA00008911"/>
    </source>
</evidence>
<protein>
    <recommendedName>
        <fullName evidence="3">Phospho-2-dehydro-3-deoxyheptonate aldolase</fullName>
        <ecNumber evidence="3">2.5.1.54</ecNumber>
    </recommendedName>
</protein>
<dbReference type="EMBL" id="BMWC01000025">
    <property type="protein sequence ID" value="GGX36227.1"/>
    <property type="molecule type" value="Genomic_DNA"/>
</dbReference>
<proteinExistence type="inferred from homology"/>
<accession>A0ABQ2XXF7</accession>
<dbReference type="RefSeq" id="WP_190055040.1">
    <property type="nucleotide sequence ID" value="NZ_BMWC01000025.1"/>
</dbReference>
<name>A0ABQ2XXF7_9ACTN</name>
<dbReference type="PANTHER" id="PTHR21337:SF0">
    <property type="entry name" value="PHOSPHO-2-DEHYDRO-3-DEOXYHEPTONATE ALDOLASE"/>
    <property type="match status" value="1"/>
</dbReference>
<keyword evidence="2 3" id="KW-0808">Transferase</keyword>
<comment type="catalytic activity">
    <reaction evidence="3">
        <text>D-erythrose 4-phosphate + phosphoenolpyruvate + H2O = 7-phospho-2-dehydro-3-deoxy-D-arabino-heptonate + phosphate</text>
        <dbReference type="Rhea" id="RHEA:14717"/>
        <dbReference type="ChEBI" id="CHEBI:15377"/>
        <dbReference type="ChEBI" id="CHEBI:16897"/>
        <dbReference type="ChEBI" id="CHEBI:43474"/>
        <dbReference type="ChEBI" id="CHEBI:58394"/>
        <dbReference type="ChEBI" id="CHEBI:58702"/>
        <dbReference type="EC" id="2.5.1.54"/>
    </reaction>
</comment>
<evidence type="ECO:0000256" key="2">
    <source>
        <dbReference type="ARBA" id="ARBA00022679"/>
    </source>
</evidence>
<dbReference type="Proteomes" id="UP000617743">
    <property type="component" value="Unassembled WGS sequence"/>
</dbReference>
<dbReference type="PANTHER" id="PTHR21337">
    <property type="entry name" value="PHOSPHO-2-DEHYDRO-3-DEOXYHEPTONATE ALDOLASE 1, 2"/>
    <property type="match status" value="1"/>
</dbReference>
<comment type="caution">
    <text evidence="4">The sequence shown here is derived from an EMBL/GenBank/DDBJ whole genome shotgun (WGS) entry which is preliminary data.</text>
</comment>
<evidence type="ECO:0000313" key="5">
    <source>
        <dbReference type="Proteomes" id="UP000617743"/>
    </source>
</evidence>
<dbReference type="Gene3D" id="3.20.20.70">
    <property type="entry name" value="Aldolase class I"/>
    <property type="match status" value="1"/>
</dbReference>
<evidence type="ECO:0000256" key="3">
    <source>
        <dbReference type="RuleBase" id="RU363071"/>
    </source>
</evidence>
<evidence type="ECO:0000313" key="4">
    <source>
        <dbReference type="EMBL" id="GGX36227.1"/>
    </source>
</evidence>
<dbReference type="Pfam" id="PF01474">
    <property type="entry name" value="DAHP_synth_2"/>
    <property type="match status" value="2"/>
</dbReference>
<dbReference type="SUPFAM" id="SSF51569">
    <property type="entry name" value="Aldolase"/>
    <property type="match status" value="1"/>
</dbReference>
<dbReference type="InterPro" id="IPR013785">
    <property type="entry name" value="Aldolase_TIM"/>
</dbReference>
<keyword evidence="3" id="KW-0028">Amino-acid biosynthesis</keyword>
<comment type="similarity">
    <text evidence="1 3">Belongs to the class-II DAHP synthase family.</text>
</comment>
<gene>
    <name evidence="4" type="primary">aroF</name>
    <name evidence="4" type="ORF">GCM10010383_77890</name>
</gene>
<dbReference type="EC" id="2.5.1.54" evidence="3"/>
<organism evidence="4 5">
    <name type="scientific">Streptomyces lomondensis</name>
    <dbReference type="NCBI Taxonomy" id="68229"/>
    <lineage>
        <taxon>Bacteria</taxon>
        <taxon>Bacillati</taxon>
        <taxon>Actinomycetota</taxon>
        <taxon>Actinomycetes</taxon>
        <taxon>Kitasatosporales</taxon>
        <taxon>Streptomycetaceae</taxon>
        <taxon>Streptomyces</taxon>
    </lineage>
</organism>
<dbReference type="InterPro" id="IPR002480">
    <property type="entry name" value="DAHP_synth_2"/>
</dbReference>
<reference evidence="5" key="1">
    <citation type="journal article" date="2019" name="Int. J. Syst. Evol. Microbiol.">
        <title>The Global Catalogue of Microorganisms (GCM) 10K type strain sequencing project: providing services to taxonomists for standard genome sequencing and annotation.</title>
        <authorList>
            <consortium name="The Broad Institute Genomics Platform"/>
            <consortium name="The Broad Institute Genome Sequencing Center for Infectious Disease"/>
            <person name="Wu L."/>
            <person name="Ma J."/>
        </authorList>
    </citation>
    <scope>NUCLEOTIDE SEQUENCE [LARGE SCALE GENOMIC DNA]</scope>
    <source>
        <strain evidence="5">JCM 4866</strain>
    </source>
</reference>